<dbReference type="GO" id="GO:0032259">
    <property type="term" value="P:methylation"/>
    <property type="evidence" value="ECO:0007669"/>
    <property type="project" value="UniProtKB-KW"/>
</dbReference>
<accession>A0A8J2SB21</accession>
<dbReference type="Pfam" id="PF00590">
    <property type="entry name" value="TP_methylase"/>
    <property type="match status" value="1"/>
</dbReference>
<dbReference type="EMBL" id="CAKKNE010000001">
    <property type="protein sequence ID" value="CAH0364126.1"/>
    <property type="molecule type" value="Genomic_DNA"/>
</dbReference>
<keyword evidence="7" id="KW-1185">Reference proteome</keyword>
<feature type="signal peptide" evidence="4">
    <location>
        <begin position="1"/>
        <end position="21"/>
    </location>
</feature>
<dbReference type="GO" id="GO:0019354">
    <property type="term" value="P:siroheme biosynthetic process"/>
    <property type="evidence" value="ECO:0007669"/>
    <property type="project" value="InterPro"/>
</dbReference>
<dbReference type="NCBIfam" id="TIGR01469">
    <property type="entry name" value="cobA_cysG_Cterm"/>
    <property type="match status" value="1"/>
</dbReference>
<proteinExistence type="predicted"/>
<dbReference type="CDD" id="cd11642">
    <property type="entry name" value="SUMT"/>
    <property type="match status" value="1"/>
</dbReference>
<evidence type="ECO:0000313" key="6">
    <source>
        <dbReference type="EMBL" id="CAH0364126.1"/>
    </source>
</evidence>
<keyword evidence="1" id="KW-0489">Methyltransferase</keyword>
<dbReference type="InterPro" id="IPR006366">
    <property type="entry name" value="CobA/CysG_C"/>
</dbReference>
<dbReference type="InterPro" id="IPR035996">
    <property type="entry name" value="4pyrrol_Methylase_sf"/>
</dbReference>
<evidence type="ECO:0000313" key="7">
    <source>
        <dbReference type="Proteomes" id="UP000789595"/>
    </source>
</evidence>
<reference evidence="6" key="1">
    <citation type="submission" date="2021-11" db="EMBL/GenBank/DDBJ databases">
        <authorList>
            <consortium name="Genoscope - CEA"/>
            <person name="William W."/>
        </authorList>
    </citation>
    <scope>NUCLEOTIDE SEQUENCE</scope>
</reference>
<dbReference type="Gene3D" id="3.40.1010.10">
    <property type="entry name" value="Cobalt-precorrin-4 Transmethylase, Domain 1"/>
    <property type="match status" value="1"/>
</dbReference>
<comment type="caution">
    <text evidence="6">The sequence shown here is derived from an EMBL/GenBank/DDBJ whole genome shotgun (WGS) entry which is preliminary data.</text>
</comment>
<evidence type="ECO:0000256" key="3">
    <source>
        <dbReference type="ARBA" id="ARBA00022691"/>
    </source>
</evidence>
<dbReference type="AlphaFoldDB" id="A0A8J2SB21"/>
<dbReference type="SUPFAM" id="SSF53790">
    <property type="entry name" value="Tetrapyrrole methylase"/>
    <property type="match status" value="1"/>
</dbReference>
<protein>
    <recommendedName>
        <fullName evidence="5">Tetrapyrrole methylase domain-containing protein</fullName>
    </recommendedName>
</protein>
<dbReference type="PANTHER" id="PTHR45790:SF6">
    <property type="entry name" value="UROPORPHYRINOGEN-III C-METHYLTRANSFERASE"/>
    <property type="match status" value="1"/>
</dbReference>
<dbReference type="Gene3D" id="3.30.950.10">
    <property type="entry name" value="Methyltransferase, Cobalt-precorrin-4 Transmethylase, Domain 2"/>
    <property type="match status" value="1"/>
</dbReference>
<evidence type="ECO:0000256" key="2">
    <source>
        <dbReference type="ARBA" id="ARBA00022679"/>
    </source>
</evidence>
<gene>
    <name evidence="6" type="ORF">PECAL_1P04780</name>
</gene>
<evidence type="ECO:0000256" key="4">
    <source>
        <dbReference type="SAM" id="SignalP"/>
    </source>
</evidence>
<dbReference type="InterPro" id="IPR014777">
    <property type="entry name" value="4pyrrole_Mease_sub1"/>
</dbReference>
<evidence type="ECO:0000259" key="5">
    <source>
        <dbReference type="Pfam" id="PF00590"/>
    </source>
</evidence>
<sequence>MLRLLALVTVTTSWTPARVAPQPPRAAVRLQAAPPHPSLGSLTLVGAGPGDPELLTVAALRAIADSEALVICDRLVSPEIRELVRGELRVAGKLPGCAEKAQQQIYDWCREGLTEGRRVVRLKIGDPFVFGRGGEEVLELRERLGVEARVVPGVSACLAAPLAAGVPVTHRGAAHQTLVSTGYGRGNSSSPELPPYDPRRTIVLLMAVGRLRSIVDDCVASQDFPLDCPALVVEQAATPRQRTVLGDLSDIADLAEKHEIKAPATVVFGDAVRALHQGVAHGLIEMPEPTGFSPVIDVRHAGVSRPASLDVSATLAQAAP</sequence>
<evidence type="ECO:0000256" key="1">
    <source>
        <dbReference type="ARBA" id="ARBA00022603"/>
    </source>
</evidence>
<feature type="domain" description="Tetrapyrrole methylase" evidence="5">
    <location>
        <begin position="42"/>
        <end position="251"/>
    </location>
</feature>
<dbReference type="InterPro" id="IPR014776">
    <property type="entry name" value="4pyrrole_Mease_sub2"/>
</dbReference>
<organism evidence="6 7">
    <name type="scientific">Pelagomonas calceolata</name>
    <dbReference type="NCBI Taxonomy" id="35677"/>
    <lineage>
        <taxon>Eukaryota</taxon>
        <taxon>Sar</taxon>
        <taxon>Stramenopiles</taxon>
        <taxon>Ochrophyta</taxon>
        <taxon>Pelagophyceae</taxon>
        <taxon>Pelagomonadales</taxon>
        <taxon>Pelagomonadaceae</taxon>
        <taxon>Pelagomonas</taxon>
    </lineage>
</organism>
<keyword evidence="2" id="KW-0808">Transferase</keyword>
<keyword evidence="4" id="KW-0732">Signal</keyword>
<keyword evidence="3" id="KW-0949">S-adenosyl-L-methionine</keyword>
<name>A0A8J2SB21_9STRA</name>
<dbReference type="PANTHER" id="PTHR45790">
    <property type="entry name" value="SIROHEME SYNTHASE-RELATED"/>
    <property type="match status" value="1"/>
</dbReference>
<dbReference type="Proteomes" id="UP000789595">
    <property type="component" value="Unassembled WGS sequence"/>
</dbReference>
<dbReference type="GO" id="GO:0004851">
    <property type="term" value="F:uroporphyrin-III C-methyltransferase activity"/>
    <property type="evidence" value="ECO:0007669"/>
    <property type="project" value="TreeGrafter"/>
</dbReference>
<feature type="chain" id="PRO_5035169572" description="Tetrapyrrole methylase domain-containing protein" evidence="4">
    <location>
        <begin position="22"/>
        <end position="320"/>
    </location>
</feature>
<dbReference type="NCBIfam" id="NF004790">
    <property type="entry name" value="PRK06136.1"/>
    <property type="match status" value="1"/>
</dbReference>
<dbReference type="InterPro" id="IPR000878">
    <property type="entry name" value="4pyrrol_Mease"/>
</dbReference>
<dbReference type="OrthoDB" id="508204at2759"/>
<dbReference type="InterPro" id="IPR050161">
    <property type="entry name" value="Siro_Cobalamin_biosynth"/>
</dbReference>